<evidence type="ECO:0000259" key="9">
    <source>
        <dbReference type="PROSITE" id="PS50878"/>
    </source>
</evidence>
<evidence type="ECO:0000313" key="11">
    <source>
        <dbReference type="Proteomes" id="UP001334084"/>
    </source>
</evidence>
<dbReference type="GO" id="GO:0003964">
    <property type="term" value="F:RNA-directed DNA polymerase activity"/>
    <property type="evidence" value="ECO:0007669"/>
    <property type="project" value="UniProtKB-KW"/>
</dbReference>
<dbReference type="Pfam" id="PF00078">
    <property type="entry name" value="RVT_1"/>
    <property type="match status" value="1"/>
</dbReference>
<evidence type="ECO:0000256" key="1">
    <source>
        <dbReference type="ARBA" id="ARBA00022670"/>
    </source>
</evidence>
<accession>A0AAX4JFP1</accession>
<dbReference type="CDD" id="cd09274">
    <property type="entry name" value="RNase_HI_RT_Ty3"/>
    <property type="match status" value="1"/>
</dbReference>
<keyword evidence="11" id="KW-1185">Reference proteome</keyword>
<dbReference type="FunFam" id="3.10.20.370:FF:000001">
    <property type="entry name" value="Retrovirus-related Pol polyprotein from transposon 17.6-like protein"/>
    <property type="match status" value="1"/>
</dbReference>
<proteinExistence type="predicted"/>
<dbReference type="GO" id="GO:0006508">
    <property type="term" value="P:proteolysis"/>
    <property type="evidence" value="ECO:0007669"/>
    <property type="project" value="UniProtKB-KW"/>
</dbReference>
<dbReference type="InterPro" id="IPR043502">
    <property type="entry name" value="DNA/RNA_pol_sf"/>
</dbReference>
<evidence type="ECO:0000256" key="5">
    <source>
        <dbReference type="ARBA" id="ARBA00022750"/>
    </source>
</evidence>
<dbReference type="InterPro" id="IPR051320">
    <property type="entry name" value="Viral_Replic_Matur_Polypro"/>
</dbReference>
<dbReference type="InterPro" id="IPR043128">
    <property type="entry name" value="Rev_trsase/Diguanyl_cyclase"/>
</dbReference>
<evidence type="ECO:0000256" key="7">
    <source>
        <dbReference type="ARBA" id="ARBA00022801"/>
    </source>
</evidence>
<keyword evidence="2" id="KW-0808">Transferase</keyword>
<dbReference type="GO" id="GO:0004190">
    <property type="term" value="F:aspartic-type endopeptidase activity"/>
    <property type="evidence" value="ECO:0007669"/>
    <property type="project" value="UniProtKB-KW"/>
</dbReference>
<dbReference type="InterPro" id="IPR000477">
    <property type="entry name" value="RT_dom"/>
</dbReference>
<dbReference type="EMBL" id="CP142735">
    <property type="protein sequence ID" value="WUR04703.1"/>
    <property type="molecule type" value="Genomic_DNA"/>
</dbReference>
<keyword evidence="4" id="KW-0540">Nuclease</keyword>
<dbReference type="Gene3D" id="3.30.70.270">
    <property type="match status" value="1"/>
</dbReference>
<evidence type="ECO:0000256" key="6">
    <source>
        <dbReference type="ARBA" id="ARBA00022759"/>
    </source>
</evidence>
<evidence type="ECO:0000256" key="8">
    <source>
        <dbReference type="ARBA" id="ARBA00022918"/>
    </source>
</evidence>
<evidence type="ECO:0000256" key="2">
    <source>
        <dbReference type="ARBA" id="ARBA00022679"/>
    </source>
</evidence>
<keyword evidence="3" id="KW-0548">Nucleotidyltransferase</keyword>
<dbReference type="KEGG" id="vnx:VNE69_10054"/>
<dbReference type="PROSITE" id="PS50878">
    <property type="entry name" value="RT_POL"/>
    <property type="match status" value="1"/>
</dbReference>
<dbReference type="SUPFAM" id="SSF56672">
    <property type="entry name" value="DNA/RNA polymerases"/>
    <property type="match status" value="1"/>
</dbReference>
<gene>
    <name evidence="10" type="ORF">VNE69_10054</name>
</gene>
<keyword evidence="1" id="KW-0645">Protease</keyword>
<dbReference type="RefSeq" id="XP_065330848.1">
    <property type="nucleotide sequence ID" value="XM_065474776.1"/>
</dbReference>
<dbReference type="InterPro" id="IPR041373">
    <property type="entry name" value="RT_RNaseH"/>
</dbReference>
<keyword evidence="6" id="KW-0255">Endonuclease</keyword>
<dbReference type="PANTHER" id="PTHR33064">
    <property type="entry name" value="POL PROTEIN"/>
    <property type="match status" value="1"/>
</dbReference>
<dbReference type="GeneID" id="90542536"/>
<organism evidence="10 11">
    <name type="scientific">Vairimorpha necatrix</name>
    <dbReference type="NCBI Taxonomy" id="6039"/>
    <lineage>
        <taxon>Eukaryota</taxon>
        <taxon>Fungi</taxon>
        <taxon>Fungi incertae sedis</taxon>
        <taxon>Microsporidia</taxon>
        <taxon>Nosematidae</taxon>
        <taxon>Vairimorpha</taxon>
    </lineage>
</organism>
<evidence type="ECO:0000256" key="4">
    <source>
        <dbReference type="ARBA" id="ARBA00022722"/>
    </source>
</evidence>
<keyword evidence="7" id="KW-0378">Hydrolase</keyword>
<evidence type="ECO:0000313" key="10">
    <source>
        <dbReference type="EMBL" id="WUR04703.1"/>
    </source>
</evidence>
<dbReference type="PANTHER" id="PTHR33064:SF37">
    <property type="entry name" value="RIBONUCLEASE H"/>
    <property type="match status" value="1"/>
</dbReference>
<dbReference type="GO" id="GO:0004519">
    <property type="term" value="F:endonuclease activity"/>
    <property type="evidence" value="ECO:0007669"/>
    <property type="project" value="UniProtKB-KW"/>
</dbReference>
<protein>
    <submittedName>
        <fullName evidence="10">Reverse transcriptase domain-containing protein</fullName>
    </submittedName>
</protein>
<feature type="domain" description="Reverse transcriptase" evidence="9">
    <location>
        <begin position="1"/>
        <end position="82"/>
    </location>
</feature>
<dbReference type="Proteomes" id="UP001334084">
    <property type="component" value="Chromosome 10"/>
</dbReference>
<dbReference type="Pfam" id="PF17917">
    <property type="entry name" value="RT_RNaseH"/>
    <property type="match status" value="1"/>
</dbReference>
<reference evidence="10" key="1">
    <citation type="journal article" date="2024" name="BMC Genomics">
        <title>Functional annotation of a divergent genome using sequence and structure-based similarity.</title>
        <authorList>
            <person name="Svedberg D."/>
            <person name="Winiger R.R."/>
            <person name="Berg A."/>
            <person name="Sharma H."/>
            <person name="Tellgren-Roth C."/>
            <person name="Debrunner-Vossbrinck B.A."/>
            <person name="Vossbrinck C.R."/>
            <person name="Barandun J."/>
        </authorList>
    </citation>
    <scope>NUCLEOTIDE SEQUENCE</scope>
    <source>
        <strain evidence="10">Illinois isolate</strain>
    </source>
</reference>
<dbReference type="AlphaFoldDB" id="A0AAX4JFP1"/>
<name>A0AAX4JFP1_9MICR</name>
<keyword evidence="8 10" id="KW-0695">RNA-directed DNA polymerase</keyword>
<keyword evidence="5" id="KW-0064">Aspartyl protease</keyword>
<evidence type="ECO:0000256" key="3">
    <source>
        <dbReference type="ARBA" id="ARBA00022695"/>
    </source>
</evidence>
<sequence length="220" mass="25887">MGYKNYPQILQRIMNKLFARHLRKGIEVYMDDIVIHAATREKHDIFLGEALRKLEDNKMRININKVQLCLKEGMNEWKWTENMKDEFVKLKGKVKTLGKTDAFNIGMGAVLMQKNDEEEWGPVQWASKKFTPTESKYGISEKEMYAIYWGIKKFEYELRGRKFKVETDHKAQRSEPGLSIIFYVLNPGTDRKVGECFLRTISPRVEILQICLNFIRINIS</sequence>